<protein>
    <submittedName>
        <fullName evidence="2">Uncharacterized protein</fullName>
    </submittedName>
</protein>
<keyword evidence="1" id="KW-0812">Transmembrane</keyword>
<keyword evidence="1" id="KW-1133">Transmembrane helix</keyword>
<name>A0A0A9C058_ARUDO</name>
<reference evidence="2" key="2">
    <citation type="journal article" date="2015" name="Data Brief">
        <title>Shoot transcriptome of the giant reed, Arundo donax.</title>
        <authorList>
            <person name="Barrero R.A."/>
            <person name="Guerrero F.D."/>
            <person name="Moolhuijzen P."/>
            <person name="Goolsby J.A."/>
            <person name="Tidwell J."/>
            <person name="Bellgard S.E."/>
            <person name="Bellgard M.I."/>
        </authorList>
    </citation>
    <scope>NUCLEOTIDE SEQUENCE</scope>
    <source>
        <tissue evidence="2">Shoot tissue taken approximately 20 cm above the soil surface</tissue>
    </source>
</reference>
<keyword evidence="1" id="KW-0472">Membrane</keyword>
<accession>A0A0A9C058</accession>
<evidence type="ECO:0000256" key="1">
    <source>
        <dbReference type="SAM" id="Phobius"/>
    </source>
</evidence>
<feature type="transmembrane region" description="Helical" evidence="1">
    <location>
        <begin position="12"/>
        <end position="32"/>
    </location>
</feature>
<reference evidence="2" key="1">
    <citation type="submission" date="2014-09" db="EMBL/GenBank/DDBJ databases">
        <authorList>
            <person name="Magalhaes I.L.F."/>
            <person name="Oliveira U."/>
            <person name="Santos F.R."/>
            <person name="Vidigal T.H.D.A."/>
            <person name="Brescovit A.D."/>
            <person name="Santos A.J."/>
        </authorList>
    </citation>
    <scope>NUCLEOTIDE SEQUENCE</scope>
    <source>
        <tissue evidence="2">Shoot tissue taken approximately 20 cm above the soil surface</tissue>
    </source>
</reference>
<dbReference type="EMBL" id="GBRH01231105">
    <property type="protein sequence ID" value="JAD66790.1"/>
    <property type="molecule type" value="Transcribed_RNA"/>
</dbReference>
<organism evidence="2">
    <name type="scientific">Arundo donax</name>
    <name type="common">Giant reed</name>
    <name type="synonym">Donax arundinaceus</name>
    <dbReference type="NCBI Taxonomy" id="35708"/>
    <lineage>
        <taxon>Eukaryota</taxon>
        <taxon>Viridiplantae</taxon>
        <taxon>Streptophyta</taxon>
        <taxon>Embryophyta</taxon>
        <taxon>Tracheophyta</taxon>
        <taxon>Spermatophyta</taxon>
        <taxon>Magnoliopsida</taxon>
        <taxon>Liliopsida</taxon>
        <taxon>Poales</taxon>
        <taxon>Poaceae</taxon>
        <taxon>PACMAD clade</taxon>
        <taxon>Arundinoideae</taxon>
        <taxon>Arundineae</taxon>
        <taxon>Arundo</taxon>
    </lineage>
</organism>
<dbReference type="AlphaFoldDB" id="A0A0A9C058"/>
<sequence>MDRGSNHRSWKCYYYISLVQYVFGLINSMRFYSITWHMLLFHKATLNFGKQ</sequence>
<evidence type="ECO:0000313" key="2">
    <source>
        <dbReference type="EMBL" id="JAD66790.1"/>
    </source>
</evidence>
<proteinExistence type="predicted"/>